<name>A0ABY8EPM6_MALFU</name>
<sequence length="149" mass="16850">MTLFHALCAINQLLQDTSPSSPRLLLDFVGQDYSTSKLHLLCIDGVLWFFHMILLTIAVEEAKCRIDPHRRNPLDVEATDESAHEMNSPPYRDSEEEDVHERLLPSDTASTHTERVVEDLEDIVPTTRAPIAQVHWSSLWTTEPGASFA</sequence>
<keyword evidence="3" id="KW-1185">Reference proteome</keyword>
<evidence type="ECO:0000313" key="3">
    <source>
        <dbReference type="Proteomes" id="UP000818624"/>
    </source>
</evidence>
<evidence type="ECO:0000313" key="2">
    <source>
        <dbReference type="EMBL" id="WFD46817.1"/>
    </source>
</evidence>
<protein>
    <submittedName>
        <fullName evidence="2">Uncharacterized protein</fullName>
    </submittedName>
</protein>
<accession>A0ABY8EPM6</accession>
<organism evidence="2 3">
    <name type="scientific">Malassezia furfur</name>
    <name type="common">Pityriasis versicolor infection agent</name>
    <name type="synonym">Pityrosporum furfur</name>
    <dbReference type="NCBI Taxonomy" id="55194"/>
    <lineage>
        <taxon>Eukaryota</taxon>
        <taxon>Fungi</taxon>
        <taxon>Dikarya</taxon>
        <taxon>Basidiomycota</taxon>
        <taxon>Ustilaginomycotina</taxon>
        <taxon>Malasseziomycetes</taxon>
        <taxon>Malasseziales</taxon>
        <taxon>Malasseziaceae</taxon>
        <taxon>Malassezia</taxon>
    </lineage>
</organism>
<dbReference type="EMBL" id="CP046234">
    <property type="protein sequence ID" value="WFD46817.1"/>
    <property type="molecule type" value="Genomic_DNA"/>
</dbReference>
<dbReference type="Proteomes" id="UP000818624">
    <property type="component" value="Chromosome 1"/>
</dbReference>
<proteinExistence type="predicted"/>
<evidence type="ECO:0000256" key="1">
    <source>
        <dbReference type="SAM" id="MobiDB-lite"/>
    </source>
</evidence>
<gene>
    <name evidence="2" type="ORF">GLX27_001459</name>
</gene>
<feature type="region of interest" description="Disordered" evidence="1">
    <location>
        <begin position="75"/>
        <end position="112"/>
    </location>
</feature>
<reference evidence="2 3" key="1">
    <citation type="journal article" date="2020" name="Elife">
        <title>Loss of centromere function drives karyotype evolution in closely related Malassezia species.</title>
        <authorList>
            <person name="Sankaranarayanan S.R."/>
            <person name="Ianiri G."/>
            <person name="Coelho M.A."/>
            <person name="Reza M.H."/>
            <person name="Thimmappa B.C."/>
            <person name="Ganguly P."/>
            <person name="Vadnala R.N."/>
            <person name="Sun S."/>
            <person name="Siddharthan R."/>
            <person name="Tellgren-Roth C."/>
            <person name="Dawson T.L."/>
            <person name="Heitman J."/>
            <person name="Sanyal K."/>
        </authorList>
    </citation>
    <scope>NUCLEOTIDE SEQUENCE [LARGE SCALE GENOMIC DNA]</scope>
    <source>
        <strain evidence="2">CBS14141</strain>
    </source>
</reference>